<evidence type="ECO:0000256" key="1">
    <source>
        <dbReference type="SAM" id="MobiDB-lite"/>
    </source>
</evidence>
<protein>
    <submittedName>
        <fullName evidence="2">ABC transporter G family member 36</fullName>
    </submittedName>
</protein>
<organism evidence="2 3">
    <name type="scientific">Abeliophyllum distichum</name>
    <dbReference type="NCBI Taxonomy" id="126358"/>
    <lineage>
        <taxon>Eukaryota</taxon>
        <taxon>Viridiplantae</taxon>
        <taxon>Streptophyta</taxon>
        <taxon>Embryophyta</taxon>
        <taxon>Tracheophyta</taxon>
        <taxon>Spermatophyta</taxon>
        <taxon>Magnoliopsida</taxon>
        <taxon>eudicotyledons</taxon>
        <taxon>Gunneridae</taxon>
        <taxon>Pentapetalae</taxon>
        <taxon>asterids</taxon>
        <taxon>lamiids</taxon>
        <taxon>Lamiales</taxon>
        <taxon>Oleaceae</taxon>
        <taxon>Forsythieae</taxon>
        <taxon>Abeliophyllum</taxon>
    </lineage>
</organism>
<dbReference type="EMBL" id="JBFOLK010000008">
    <property type="protein sequence ID" value="KAL2493146.1"/>
    <property type="molecule type" value="Genomic_DNA"/>
</dbReference>
<proteinExistence type="predicted"/>
<accession>A0ABD1RXI9</accession>
<keyword evidence="3" id="KW-1185">Reference proteome</keyword>
<sequence length="151" mass="17536">MQALTRQGSTESWSMEDVFSGATPRSDEEEEALRLAALEKLPTYDKLRKTLLESFVEAANQMEHKEIDVRKLEMTDRQEFFDRVFKVVEEDNEKFLRKFRNRIDKYVEQLRFENLTVEADCFIGNRALPTLPNAARNILESALSCIGIELA</sequence>
<evidence type="ECO:0000313" key="3">
    <source>
        <dbReference type="Proteomes" id="UP001604336"/>
    </source>
</evidence>
<reference evidence="3" key="1">
    <citation type="submission" date="2024-07" db="EMBL/GenBank/DDBJ databases">
        <title>Two chromosome-level genome assemblies of Korean endemic species Abeliophyllum distichum and Forsythia ovata (Oleaceae).</title>
        <authorList>
            <person name="Jang H."/>
        </authorList>
    </citation>
    <scope>NUCLEOTIDE SEQUENCE [LARGE SCALE GENOMIC DNA]</scope>
</reference>
<feature type="compositionally biased region" description="Polar residues" evidence="1">
    <location>
        <begin position="1"/>
        <end position="13"/>
    </location>
</feature>
<dbReference type="PANTHER" id="PTHR48040">
    <property type="entry name" value="PLEIOTROPIC DRUG RESISTANCE PROTEIN 1-LIKE ISOFORM X1"/>
    <property type="match status" value="1"/>
</dbReference>
<comment type="caution">
    <text evidence="2">The sequence shown here is derived from an EMBL/GenBank/DDBJ whole genome shotgun (WGS) entry which is preliminary data.</text>
</comment>
<evidence type="ECO:0000313" key="2">
    <source>
        <dbReference type="EMBL" id="KAL2493146.1"/>
    </source>
</evidence>
<dbReference type="PANTHER" id="PTHR48040:SF53">
    <property type="entry name" value="ABC TRANSPORTER G FAMILY MEMBER 35-LIKE"/>
    <property type="match status" value="1"/>
</dbReference>
<gene>
    <name evidence="2" type="ORF">Adt_28774</name>
</gene>
<name>A0ABD1RXI9_9LAMI</name>
<feature type="region of interest" description="Disordered" evidence="1">
    <location>
        <begin position="1"/>
        <end position="26"/>
    </location>
</feature>
<dbReference type="Proteomes" id="UP001604336">
    <property type="component" value="Unassembled WGS sequence"/>
</dbReference>
<dbReference type="AlphaFoldDB" id="A0ABD1RXI9"/>